<evidence type="ECO:0000256" key="7">
    <source>
        <dbReference type="ARBA" id="ARBA00022722"/>
    </source>
</evidence>
<feature type="binding site" evidence="15">
    <location>
        <position position="404"/>
    </location>
    <ligand>
        <name>Zn(2+)</name>
        <dbReference type="ChEBI" id="CHEBI:29105"/>
        <note>ligand shared between dimeric partners</note>
    </ligand>
</feature>
<dbReference type="InterPro" id="IPR004659">
    <property type="entry name" value="RNase_E/G"/>
</dbReference>
<dbReference type="InterPro" id="IPR048583">
    <property type="entry name" value="RNase_E_G_thioredoxin-like"/>
</dbReference>
<feature type="compositionally biased region" description="Low complexity" evidence="16">
    <location>
        <begin position="731"/>
        <end position="743"/>
    </location>
</feature>
<evidence type="ECO:0000256" key="6">
    <source>
        <dbReference type="ARBA" id="ARBA00022694"/>
    </source>
</evidence>
<evidence type="ECO:0000256" key="3">
    <source>
        <dbReference type="ARBA" id="ARBA00022490"/>
    </source>
</evidence>
<dbReference type="PANTHER" id="PTHR30001">
    <property type="entry name" value="RIBONUCLEASE"/>
    <property type="match status" value="1"/>
</dbReference>
<evidence type="ECO:0000256" key="1">
    <source>
        <dbReference type="ARBA" id="ARBA00005663"/>
    </source>
</evidence>
<keyword evidence="4 15" id="KW-0997">Cell inner membrane</keyword>
<feature type="region of interest" description="Disordered" evidence="16">
    <location>
        <begin position="587"/>
        <end position="857"/>
    </location>
</feature>
<feature type="compositionally biased region" description="Basic residues" evidence="16">
    <location>
        <begin position="830"/>
        <end position="848"/>
    </location>
</feature>
<evidence type="ECO:0000313" key="19">
    <source>
        <dbReference type="Proteomes" id="UP000627464"/>
    </source>
</evidence>
<comment type="similarity">
    <text evidence="15">Belongs to the RNase E/G family. RNase E subfamily.</text>
</comment>
<feature type="compositionally biased region" description="Basic and acidic residues" evidence="16">
    <location>
        <begin position="701"/>
        <end position="727"/>
    </location>
</feature>
<keyword evidence="3 15" id="KW-0963">Cytoplasm</keyword>
<evidence type="ECO:0000256" key="2">
    <source>
        <dbReference type="ARBA" id="ARBA00022475"/>
    </source>
</evidence>
<keyword evidence="13 15" id="KW-0694">RNA-binding</keyword>
<keyword evidence="6 15" id="KW-0819">tRNA processing</keyword>
<feature type="binding site" evidence="15">
    <location>
        <position position="346"/>
    </location>
    <ligand>
        <name>Mg(2+)</name>
        <dbReference type="ChEBI" id="CHEBI:18420"/>
        <note>catalytic</note>
    </ligand>
</feature>
<dbReference type="CDD" id="cd04453">
    <property type="entry name" value="S1_RNase_E"/>
    <property type="match status" value="1"/>
</dbReference>
<feature type="binding site" evidence="15">
    <location>
        <position position="407"/>
    </location>
    <ligand>
        <name>Zn(2+)</name>
        <dbReference type="ChEBI" id="CHEBI:29105"/>
        <note>ligand shared between dimeric partners</note>
    </ligand>
</feature>
<keyword evidence="19" id="KW-1185">Reference proteome</keyword>
<reference evidence="19" key="1">
    <citation type="journal article" date="2019" name="Int. J. Syst. Evol. Microbiol.">
        <title>The Global Catalogue of Microorganisms (GCM) 10K type strain sequencing project: providing services to taxonomists for standard genome sequencing and annotation.</title>
        <authorList>
            <consortium name="The Broad Institute Genomics Platform"/>
            <consortium name="The Broad Institute Genome Sequencing Center for Infectious Disease"/>
            <person name="Wu L."/>
            <person name="Ma J."/>
        </authorList>
    </citation>
    <scope>NUCLEOTIDE SEQUENCE [LARGE SCALE GENOMIC DNA]</scope>
    <source>
        <strain evidence="19">CGMCC 1.12806</strain>
    </source>
</reference>
<keyword evidence="5 15" id="KW-0698">rRNA processing</keyword>
<dbReference type="PANTHER" id="PTHR30001:SF1">
    <property type="entry name" value="RIBONUCLEASE E_G-LIKE PROTEIN, CHLOROPLASTIC"/>
    <property type="match status" value="1"/>
</dbReference>
<feature type="binding site" evidence="15">
    <location>
        <position position="303"/>
    </location>
    <ligand>
        <name>Mg(2+)</name>
        <dbReference type="ChEBI" id="CHEBI:18420"/>
        <note>catalytic</note>
    </ligand>
</feature>
<comment type="cofactor">
    <cofactor evidence="15">
        <name>Zn(2+)</name>
        <dbReference type="ChEBI" id="CHEBI:29105"/>
    </cofactor>
    <text evidence="15">Binds 2 Zn(2+) ions per homotetramer.</text>
</comment>
<evidence type="ECO:0000256" key="8">
    <source>
        <dbReference type="ARBA" id="ARBA00022723"/>
    </source>
</evidence>
<evidence type="ECO:0000256" key="15">
    <source>
        <dbReference type="HAMAP-Rule" id="MF_00970"/>
    </source>
</evidence>
<keyword evidence="8 15" id="KW-0479">Metal-binding</keyword>
<dbReference type="EMBL" id="BMFZ01000003">
    <property type="protein sequence ID" value="GGA41650.1"/>
    <property type="molecule type" value="Genomic_DNA"/>
</dbReference>
<evidence type="ECO:0000256" key="16">
    <source>
        <dbReference type="SAM" id="MobiDB-lite"/>
    </source>
</evidence>
<dbReference type="InterPro" id="IPR028878">
    <property type="entry name" value="RNase_E"/>
</dbReference>
<keyword evidence="12 15" id="KW-0460">Magnesium</keyword>
<comment type="subunit">
    <text evidence="15">Component of the RNA degradosome, which is a multiprotein complex involved in RNA processing and mRNA degradation. Within the RNA degradosome, RNase E assembles into a homotetramer formed by a dimer of dimers.</text>
</comment>
<dbReference type="Gene3D" id="2.40.50.140">
    <property type="entry name" value="Nucleic acid-binding proteins"/>
    <property type="match status" value="1"/>
</dbReference>
<dbReference type="PROSITE" id="PS50126">
    <property type="entry name" value="S1"/>
    <property type="match status" value="1"/>
</dbReference>
<dbReference type="Proteomes" id="UP000627464">
    <property type="component" value="Unassembled WGS sequence"/>
</dbReference>
<dbReference type="InterPro" id="IPR003029">
    <property type="entry name" value="S1_domain"/>
</dbReference>
<feature type="region of interest" description="Required for zinc-mediated homotetramerization and catalytic activity" evidence="15">
    <location>
        <begin position="404"/>
        <end position="407"/>
    </location>
</feature>
<evidence type="ECO:0000256" key="9">
    <source>
        <dbReference type="ARBA" id="ARBA00022730"/>
    </source>
</evidence>
<keyword evidence="11 15" id="KW-0378">Hydrolase</keyword>
<gene>
    <name evidence="15 18" type="primary">rne</name>
    <name evidence="18" type="ORF">GCM10011328_15790</name>
</gene>
<feature type="compositionally biased region" description="Basic and acidic residues" evidence="16">
    <location>
        <begin position="591"/>
        <end position="614"/>
    </location>
</feature>
<feature type="domain" description="S1 motif" evidence="17">
    <location>
        <begin position="39"/>
        <end position="119"/>
    </location>
</feature>
<dbReference type="Gene3D" id="3.40.1260.20">
    <property type="entry name" value="Ribonuclease E, catalytic domain"/>
    <property type="match status" value="1"/>
</dbReference>
<dbReference type="Pfam" id="PF00575">
    <property type="entry name" value="S1"/>
    <property type="match status" value="1"/>
</dbReference>
<comment type="catalytic activity">
    <reaction evidence="15">
        <text>Endonucleolytic cleavage of single-stranded RNA in A- and U-rich regions.</text>
        <dbReference type="EC" id="3.1.26.12"/>
    </reaction>
</comment>
<dbReference type="SMART" id="SM00316">
    <property type="entry name" value="S1"/>
    <property type="match status" value="1"/>
</dbReference>
<evidence type="ECO:0000256" key="10">
    <source>
        <dbReference type="ARBA" id="ARBA00022759"/>
    </source>
</evidence>
<evidence type="ECO:0000256" key="12">
    <source>
        <dbReference type="ARBA" id="ARBA00022842"/>
    </source>
</evidence>
<comment type="function">
    <text evidence="15">Endoribonuclease that plays a central role in RNA processing and decay. Required for the maturation of 5S and 16S rRNAs and the majority of tRNAs. Also involved in the degradation of most mRNAs.</text>
</comment>
<feature type="compositionally biased region" description="Low complexity" evidence="16">
    <location>
        <begin position="1076"/>
        <end position="1095"/>
    </location>
</feature>
<protein>
    <recommendedName>
        <fullName evidence="15">Ribonuclease E</fullName>
        <shortName evidence="15">RNase E</shortName>
        <ecNumber evidence="15">3.1.26.12</ecNumber>
    </recommendedName>
</protein>
<dbReference type="SUPFAM" id="SSF50249">
    <property type="entry name" value="Nucleic acid-binding proteins"/>
    <property type="match status" value="1"/>
</dbReference>
<evidence type="ECO:0000256" key="4">
    <source>
        <dbReference type="ARBA" id="ARBA00022519"/>
    </source>
</evidence>
<keyword evidence="7 15" id="KW-0540">Nuclease</keyword>
<dbReference type="Pfam" id="PF20833">
    <property type="entry name" value="RNase_E_G_Thio"/>
    <property type="match status" value="1"/>
</dbReference>
<organism evidence="18 19">
    <name type="scientific">Hafnia psychrotolerans</name>
    <dbReference type="NCBI Taxonomy" id="1477018"/>
    <lineage>
        <taxon>Bacteria</taxon>
        <taxon>Pseudomonadati</taxon>
        <taxon>Pseudomonadota</taxon>
        <taxon>Gammaproteobacteria</taxon>
        <taxon>Enterobacterales</taxon>
        <taxon>Hafniaceae</taxon>
        <taxon>Hafnia</taxon>
    </lineage>
</organism>
<comment type="cofactor">
    <cofactor evidence="15">
        <name>Mg(2+)</name>
        <dbReference type="ChEBI" id="CHEBI:18420"/>
    </cofactor>
    <text evidence="15">Binds 1 Mg(2+) ion per subunit.</text>
</comment>
<feature type="region of interest" description="Disordered" evidence="16">
    <location>
        <begin position="1045"/>
        <end position="1095"/>
    </location>
</feature>
<dbReference type="InterPro" id="IPR021968">
    <property type="entry name" value="PNPase_C"/>
</dbReference>
<keyword evidence="2 15" id="KW-1003">Cell membrane</keyword>
<evidence type="ECO:0000256" key="13">
    <source>
        <dbReference type="ARBA" id="ARBA00022884"/>
    </source>
</evidence>
<accession>A0ABQ1GDQ4</accession>
<sequence length="1095" mass="121735">MKRMLINATQQEELRVALVDGQRLYDLDIESPGHEQKKANIYKGKITRIEPSLEAAFVDYGAERHGFLPLKEISREYFPGNYSSHGRPNIKDVLREGQEVIVQVDKEERGNKGAALTTFISLAGSYLVLMPNNPRAGGISRRIEGDDRTELKEALSSLQLPDGMGLIVRTAGVGKSAEALQWDLTFRLKHWDAIKKAAEGRPAPFLIHQESNVIVRAFRDYLRPDIGEILIDNPKVLELAKEHIAALGRPDFSSKIKPYIGEIPLFSHYQIESQIESAFQREVRLPSGGSIVIDSTEALTAIDINSARATRGGDIEETAFNTNLEASDEIARQLRLRDLGGLIVIDFIDMTPVRHQREVENRLRDAVRQDRARIQIGRISRFGLLEMSRQRLSPSLGESTHHICPRCAGTGTIRDNESLSLSILRLIEEEALKENTKEVHAIVPVPIASYLLNEKRESVNAIEKRQGGVRAVIVPNDQMQTPHYAVLRVRKGEDSSVLSYLLPQYHEAEMLQPSEEAPSERKRPEQPALAAFALQSEAPPSSFEQPDAVEQPVQTRTTVINAPVVEKPGLVSRFLSGLKGLFASEPQVEVKPVEAPKVEKETTEGENRRNSERRNQRRQGGGRRERSGERNDRGNRDNRSEGRENNRDSQNESRDTRENNREPREDQRRNRRNQEPAVVSEVIVEQEVDTTVSQDEPQQQPRRERGDRSRRRSDDKRKGPQQEEKPQESIAQETVVAATPVAAEETEQEDRQPAQRRQRRQLSQKVRFESEVDHEAEAAAQQLITGIMPSAVTPKEPQEVTQAAPEAEHVSNNDNDDNQSENGRDGGMPRRSRRSPRHLRVSGQRRRRYRDERYPAQSPMPLAGAFVSPEMASGKVWISYPLAQVTYQQDIQDTVSDNTEVLANQSDIAPENTPTANEMTRVVNETVQAEPEVVFAAADQALAPATVETAVASTPVEQPSEVTAAQPVADEPVVVDAETAEPIEETPVVEVKPESQQPVVVEPVVVGTVPQVDVVTPAVAKPAPVTAAAELAPRFKHHAAAPMTKAPAPDYVQEPTSQSNWVRPEFDFEGKGSAGGHAAASTATAPATKPTMPTE</sequence>
<keyword evidence="10 15" id="KW-0255">Endonuclease</keyword>
<dbReference type="NCBIfam" id="TIGR00757">
    <property type="entry name" value="RNaseEG"/>
    <property type="match status" value="1"/>
</dbReference>
<evidence type="ECO:0000256" key="5">
    <source>
        <dbReference type="ARBA" id="ARBA00022552"/>
    </source>
</evidence>
<name>A0ABQ1GDQ4_9GAMM</name>
<keyword evidence="9 15" id="KW-0699">rRNA-binding</keyword>
<comment type="caution">
    <text evidence="18">The sequence shown here is derived from an EMBL/GenBank/DDBJ whole genome shotgun (WGS) entry which is preliminary data.</text>
</comment>
<feature type="compositionally biased region" description="Basic and acidic residues" evidence="16">
    <location>
        <begin position="622"/>
        <end position="674"/>
    </location>
</feature>
<comment type="similarity">
    <text evidence="1">Belongs to the RNase E/G family. RNase G subfamily.</text>
</comment>
<dbReference type="RefSeq" id="WP_188472227.1">
    <property type="nucleotide sequence ID" value="NZ_BMFZ01000003.1"/>
</dbReference>
<dbReference type="HAMAP" id="MF_00970">
    <property type="entry name" value="RNase_E"/>
    <property type="match status" value="1"/>
</dbReference>
<evidence type="ECO:0000259" key="17">
    <source>
        <dbReference type="PROSITE" id="PS50126"/>
    </source>
</evidence>
<keyword evidence="14 15" id="KW-0472">Membrane</keyword>
<evidence type="ECO:0000256" key="14">
    <source>
        <dbReference type="ARBA" id="ARBA00023136"/>
    </source>
</evidence>
<comment type="subcellular location">
    <subcellularLocation>
        <location evidence="15">Cytoplasm</location>
    </subcellularLocation>
    <subcellularLocation>
        <location evidence="15">Cell inner membrane</location>
        <topology evidence="15">Peripheral membrane protein</topology>
        <orientation evidence="15">Cytoplasmic side</orientation>
    </subcellularLocation>
</comment>
<dbReference type="EC" id="3.1.26.12" evidence="15"/>
<evidence type="ECO:0000313" key="18">
    <source>
        <dbReference type="EMBL" id="GGA41650.1"/>
    </source>
</evidence>
<keyword evidence="15" id="KW-0820">tRNA-binding</keyword>
<evidence type="ECO:0000256" key="11">
    <source>
        <dbReference type="ARBA" id="ARBA00022801"/>
    </source>
</evidence>
<dbReference type="InterPro" id="IPR019307">
    <property type="entry name" value="RNA-bd_AU-1/RNase_E/G"/>
</dbReference>
<dbReference type="InterPro" id="IPR012340">
    <property type="entry name" value="NA-bd_OB-fold"/>
</dbReference>
<proteinExistence type="inferred from homology"/>
<dbReference type="NCBIfam" id="NF008074">
    <property type="entry name" value="PRK10811.1"/>
    <property type="match status" value="1"/>
</dbReference>
<keyword evidence="15" id="KW-0862">Zinc</keyword>
<dbReference type="Pfam" id="PF12111">
    <property type="entry name" value="PNPase_C"/>
    <property type="match status" value="1"/>
</dbReference>
<feature type="compositionally biased region" description="Basic and acidic residues" evidence="16">
    <location>
        <begin position="766"/>
        <end position="777"/>
    </location>
</feature>
<dbReference type="Pfam" id="PF10150">
    <property type="entry name" value="RNase_E_G"/>
    <property type="match status" value="1"/>
</dbReference>